<organism evidence="1 2">
    <name type="scientific">Naganishia adeliensis</name>
    <dbReference type="NCBI Taxonomy" id="92952"/>
    <lineage>
        <taxon>Eukaryota</taxon>
        <taxon>Fungi</taxon>
        <taxon>Dikarya</taxon>
        <taxon>Basidiomycota</taxon>
        <taxon>Agaricomycotina</taxon>
        <taxon>Tremellomycetes</taxon>
        <taxon>Filobasidiales</taxon>
        <taxon>Filobasidiaceae</taxon>
        <taxon>Naganishia</taxon>
    </lineage>
</organism>
<sequence length="1172" mass="129959">MDPYQALTIALSQPANSPAQAAALQATTQIFEAHPQQIEHIVLPLIDAIKGNPDSTLKRWVLQIVAFAVGRSHLLYETKLFKKVLPALSVIISDTSSPIVTKLAARIAACIYPMIYRSIATATITSETLTKLQQQWTLMTQIKTIIITFALAISIDPATLGQPRDVNPGLRIASWKFVQRVICDRSDSSLDLCPPDHPVIRVGDLEIEAQQMADQLAETLKRLADPSILYAMLNIIPPLLRLRPNLANSLIQALHMWSPDHMIAARIPPSQIRSVEKTLKIAMVHLRRIPIFATFGAQLQDAQQKQNDRVIIALKEERAEREAKILQRAQEEAQRAAKRALEQPEGGSEGTAVKRARTRSPVPPGDVSQNQLNIRPNGNAAPGNQPPFGELGTGIGAYFDTTTLGFELATDMLMTSLNAIDAERLTAVIHDVRRRIPSQTSQVMNALRVALGPEDHNTAGLEAVSRIASDRASMPARFQEDEPDEMLLDPNDQDSAIPSGALLAKVQQEYDAKDEDLPIEDPLNVLADEEEADLIMEVTPEELEEEEDLLEDEVMPFHFANFTLPKPKTVTEETRQKLMLSAIERIYTGGQHVGQNYTSDSSRFLGSDNEESSLPAGAAVTTKDPSKSREDKIRQSICDFVLEDFSNRMKLASVWLNEEWFNGKVADENAGTASAYNTWLGKVLSATTSSIGSDDTTLVEFLLDLPELTPDVLLGIRRIAENVDTAIAGVTTLRDIINLRPPVRDAALQILLDLTTHPERKIRVFAINTVKRWVPVASNISPIVTNYALQMVRRLGQSSSAGTEAVKSEDEEVEEGEEEEEPVESTYVPAKLELPLAEGVIQQHVELLLALSVRNPDLLETIFSVYQRLDPSIQDSLNTILTPLIRSLGPNHAKLLGILRHFPPGAEKLALRIMQILTPEDNTSPGLVATVKGLLSERQLDPRFMIPIAGEMDKAELYRYLPRMVSILCGKAPERDMIKQVFRKIVFVPDRRLLSTNEVRQNMQDQLLAADLLVLLHQEQASIGLQAAIEEVFAVVMQRIIDSTTLPLLFMRTVLRAVTTYRSLIGYVSTTLLSRLITKKVWTNPQLWVGFMRCAKTIAPASFSALMQLPREQLKEILERQPEMKPGLWQYVLAKNGPVKAQTYAELFGMAQQQNATPDHGAPAPQAIPSFS</sequence>
<evidence type="ECO:0000313" key="1">
    <source>
        <dbReference type="EMBL" id="KAJ9112124.1"/>
    </source>
</evidence>
<keyword evidence="2" id="KW-1185">Reference proteome</keyword>
<dbReference type="EMBL" id="JASBWS010000016">
    <property type="protein sequence ID" value="KAJ9112124.1"/>
    <property type="molecule type" value="Genomic_DNA"/>
</dbReference>
<evidence type="ECO:0000313" key="2">
    <source>
        <dbReference type="Proteomes" id="UP001230649"/>
    </source>
</evidence>
<name>A0ACC2WLT9_9TREE</name>
<comment type="caution">
    <text evidence="1">The sequence shown here is derived from an EMBL/GenBank/DDBJ whole genome shotgun (WGS) entry which is preliminary data.</text>
</comment>
<accession>A0ACC2WLT9</accession>
<proteinExistence type="predicted"/>
<dbReference type="Proteomes" id="UP001230649">
    <property type="component" value="Unassembled WGS sequence"/>
</dbReference>
<protein>
    <submittedName>
        <fullName evidence="1">Uncharacterized protein</fullName>
    </submittedName>
</protein>
<reference evidence="1" key="1">
    <citation type="submission" date="2023-04" db="EMBL/GenBank/DDBJ databases">
        <title>Draft Genome sequencing of Naganishia species isolated from polar environments using Oxford Nanopore Technology.</title>
        <authorList>
            <person name="Leo P."/>
            <person name="Venkateswaran K."/>
        </authorList>
    </citation>
    <scope>NUCLEOTIDE SEQUENCE</scope>
    <source>
        <strain evidence="1">MNA-CCFEE 5262</strain>
    </source>
</reference>
<gene>
    <name evidence="1" type="ORF">QFC20_002305</name>
</gene>